<protein>
    <submittedName>
        <fullName evidence="2">RluA family pseudouridine synthase</fullName>
    </submittedName>
</protein>
<dbReference type="GO" id="GO:0009982">
    <property type="term" value="F:pseudouridine synthase activity"/>
    <property type="evidence" value="ECO:0007669"/>
    <property type="project" value="InterPro"/>
</dbReference>
<dbReference type="GO" id="GO:0003723">
    <property type="term" value="F:RNA binding"/>
    <property type="evidence" value="ECO:0007669"/>
    <property type="project" value="InterPro"/>
</dbReference>
<accession>A0A9D9N7L4</accession>
<dbReference type="EMBL" id="JADIML010000133">
    <property type="protein sequence ID" value="MBO8463217.1"/>
    <property type="molecule type" value="Genomic_DNA"/>
</dbReference>
<organism evidence="2 3">
    <name type="scientific">Candidatus Scybalomonas excrementavium</name>
    <dbReference type="NCBI Taxonomy" id="2840943"/>
    <lineage>
        <taxon>Bacteria</taxon>
        <taxon>Bacillati</taxon>
        <taxon>Bacillota</taxon>
        <taxon>Clostridia</taxon>
        <taxon>Lachnospirales</taxon>
        <taxon>Lachnospiraceae</taxon>
        <taxon>Lachnospiraceae incertae sedis</taxon>
        <taxon>Candidatus Scybalomonas</taxon>
    </lineage>
</organism>
<dbReference type="PANTHER" id="PTHR21600">
    <property type="entry name" value="MITOCHONDRIAL RNA PSEUDOURIDINE SYNTHASE"/>
    <property type="match status" value="1"/>
</dbReference>
<evidence type="ECO:0000313" key="3">
    <source>
        <dbReference type="Proteomes" id="UP000823618"/>
    </source>
</evidence>
<dbReference type="GO" id="GO:0000455">
    <property type="term" value="P:enzyme-directed rRNA pseudouridine synthesis"/>
    <property type="evidence" value="ECO:0007669"/>
    <property type="project" value="TreeGrafter"/>
</dbReference>
<sequence length="98" mass="11205">GEDITLLRVHLITGRTHQIRAHLSSIGHPIVGDTKYGERNINQKFRLKYKVQDQMLHASELQFKKVEGKLSYLSNRAFKATVPALFEKVLQAEGFQKS</sequence>
<dbReference type="GO" id="GO:0140098">
    <property type="term" value="F:catalytic activity, acting on RNA"/>
    <property type="evidence" value="ECO:0007669"/>
    <property type="project" value="UniProtKB-ARBA"/>
</dbReference>
<dbReference type="InterPro" id="IPR050188">
    <property type="entry name" value="RluA_PseudoU_synthase"/>
</dbReference>
<dbReference type="SUPFAM" id="SSF55120">
    <property type="entry name" value="Pseudouridine synthase"/>
    <property type="match status" value="1"/>
</dbReference>
<reference evidence="2" key="1">
    <citation type="submission" date="2020-10" db="EMBL/GenBank/DDBJ databases">
        <authorList>
            <person name="Gilroy R."/>
        </authorList>
    </citation>
    <scope>NUCLEOTIDE SEQUENCE</scope>
    <source>
        <strain evidence="2">E3-2379</strain>
    </source>
</reference>
<evidence type="ECO:0000256" key="1">
    <source>
        <dbReference type="ARBA" id="ARBA00010876"/>
    </source>
</evidence>
<name>A0A9D9N7L4_9FIRM</name>
<feature type="non-terminal residue" evidence="2">
    <location>
        <position position="1"/>
    </location>
</feature>
<comment type="similarity">
    <text evidence="1">Belongs to the pseudouridine synthase RluA family.</text>
</comment>
<dbReference type="Proteomes" id="UP000823618">
    <property type="component" value="Unassembled WGS sequence"/>
</dbReference>
<evidence type="ECO:0000313" key="2">
    <source>
        <dbReference type="EMBL" id="MBO8463217.1"/>
    </source>
</evidence>
<proteinExistence type="inferred from homology"/>
<comment type="caution">
    <text evidence="2">The sequence shown here is derived from an EMBL/GenBank/DDBJ whole genome shotgun (WGS) entry which is preliminary data.</text>
</comment>
<dbReference type="InterPro" id="IPR020103">
    <property type="entry name" value="PsdUridine_synth_cat_dom_sf"/>
</dbReference>
<dbReference type="AlphaFoldDB" id="A0A9D9N7L4"/>
<reference evidence="2" key="2">
    <citation type="journal article" date="2021" name="PeerJ">
        <title>Extensive microbial diversity within the chicken gut microbiome revealed by metagenomics and culture.</title>
        <authorList>
            <person name="Gilroy R."/>
            <person name="Ravi A."/>
            <person name="Getino M."/>
            <person name="Pursley I."/>
            <person name="Horton D.L."/>
            <person name="Alikhan N.F."/>
            <person name="Baker D."/>
            <person name="Gharbi K."/>
            <person name="Hall N."/>
            <person name="Watson M."/>
            <person name="Adriaenssens E.M."/>
            <person name="Foster-Nyarko E."/>
            <person name="Jarju S."/>
            <person name="Secka A."/>
            <person name="Antonio M."/>
            <person name="Oren A."/>
            <person name="Chaudhuri R.R."/>
            <person name="La Ragione R."/>
            <person name="Hildebrand F."/>
            <person name="Pallen M.J."/>
        </authorList>
    </citation>
    <scope>NUCLEOTIDE SEQUENCE</scope>
    <source>
        <strain evidence="2">E3-2379</strain>
    </source>
</reference>
<dbReference type="Gene3D" id="3.30.2350.10">
    <property type="entry name" value="Pseudouridine synthase"/>
    <property type="match status" value="1"/>
</dbReference>
<gene>
    <name evidence="2" type="ORF">IAC13_04715</name>
</gene>
<dbReference type="PANTHER" id="PTHR21600:SF44">
    <property type="entry name" value="RIBOSOMAL LARGE SUBUNIT PSEUDOURIDINE SYNTHASE D"/>
    <property type="match status" value="1"/>
</dbReference>